<dbReference type="GO" id="GO:0008270">
    <property type="term" value="F:zinc ion binding"/>
    <property type="evidence" value="ECO:0007669"/>
    <property type="project" value="InterPro"/>
</dbReference>
<reference evidence="9" key="1">
    <citation type="submission" date="2018-05" db="EMBL/GenBank/DDBJ databases">
        <authorList>
            <person name="Li Y."/>
        </authorList>
    </citation>
    <scope>NUCLEOTIDE SEQUENCE [LARGE SCALE GENOMIC DNA]</scope>
    <source>
        <strain evidence="9">sk1b4</strain>
    </source>
</reference>
<dbReference type="EMBL" id="QETB01000003">
    <property type="protein sequence ID" value="PWF26639.1"/>
    <property type="molecule type" value="Genomic_DNA"/>
</dbReference>
<dbReference type="PANTHER" id="PTHR43401:SF2">
    <property type="entry name" value="L-THREONINE 3-DEHYDROGENASE"/>
    <property type="match status" value="1"/>
</dbReference>
<sequence>MDAALMYGPGDIRVEQVEVPECPDGGFVVEVGAIGMCGSDIRNLTSDSRSGAYPWIYGHEVVGRVAEVAPGVTAYRPGQWIYVYPLAHCLKCENCRSGHSEQCSEVEEYTANPGGFAQYIAYSSKRVDRGATFEIPDGVDPVRATLAEPLSSTYACLENIDVKMGDSVAILGSGPVGIMLAILARMRGASQVIVTDTNQARLDKTVQFEIDALVNSAETDAVSEVLRLTGGRGADKVISANPSTIAQQQALLMARKAGTVVFFGGVPKGSLTELDTNLIHYNGLWIYGHYASNTMQVQRSFELSIDPRFPADQLITHVLPLFEINRALELARSGEALKSVLLPNGEIHR</sequence>
<protein>
    <submittedName>
        <fullName evidence="8">Oxidoreductase</fullName>
    </submittedName>
</protein>
<gene>
    <name evidence="8" type="ORF">DD236_07060</name>
</gene>
<dbReference type="InterPro" id="IPR013149">
    <property type="entry name" value="ADH-like_C"/>
</dbReference>
<dbReference type="InterPro" id="IPR011032">
    <property type="entry name" value="GroES-like_sf"/>
</dbReference>
<evidence type="ECO:0000313" key="8">
    <source>
        <dbReference type="EMBL" id="PWF26639.1"/>
    </source>
</evidence>
<evidence type="ECO:0000259" key="7">
    <source>
        <dbReference type="Pfam" id="PF08240"/>
    </source>
</evidence>
<dbReference type="Proteomes" id="UP000245283">
    <property type="component" value="Unassembled WGS sequence"/>
</dbReference>
<dbReference type="Pfam" id="PF00107">
    <property type="entry name" value="ADH_zinc_N"/>
    <property type="match status" value="1"/>
</dbReference>
<comment type="similarity">
    <text evidence="5">Belongs to the zinc-containing alcohol dehydrogenase family.</text>
</comment>
<feature type="domain" description="Alcohol dehydrogenase-like N-terminal" evidence="7">
    <location>
        <begin position="25"/>
        <end position="126"/>
    </location>
</feature>
<keyword evidence="4" id="KW-0560">Oxidoreductase</keyword>
<dbReference type="SUPFAM" id="SSF51735">
    <property type="entry name" value="NAD(P)-binding Rossmann-fold domains"/>
    <property type="match status" value="1"/>
</dbReference>
<organism evidence="8 9">
    <name type="scientific">Ancrocorticia populi</name>
    <dbReference type="NCBI Taxonomy" id="2175228"/>
    <lineage>
        <taxon>Bacteria</taxon>
        <taxon>Bacillati</taxon>
        <taxon>Actinomycetota</taxon>
        <taxon>Actinomycetes</taxon>
        <taxon>Actinomycetales</taxon>
        <taxon>Actinomycetaceae</taxon>
        <taxon>Ancrocorticia</taxon>
    </lineage>
</organism>
<dbReference type="PANTHER" id="PTHR43401">
    <property type="entry name" value="L-THREONINE 3-DEHYDROGENASE"/>
    <property type="match status" value="1"/>
</dbReference>
<keyword evidence="3 5" id="KW-0862">Zinc</keyword>
<keyword evidence="2 5" id="KW-0479">Metal-binding</keyword>
<dbReference type="InterPro" id="IPR002328">
    <property type="entry name" value="ADH_Zn_CS"/>
</dbReference>
<name>A0A2V1K6N4_9ACTO</name>
<evidence type="ECO:0000256" key="3">
    <source>
        <dbReference type="ARBA" id="ARBA00022833"/>
    </source>
</evidence>
<accession>A0A2V1K6N4</accession>
<proteinExistence type="inferred from homology"/>
<comment type="cofactor">
    <cofactor evidence="1 5">
        <name>Zn(2+)</name>
        <dbReference type="ChEBI" id="CHEBI:29105"/>
    </cofactor>
</comment>
<dbReference type="PROSITE" id="PS00059">
    <property type="entry name" value="ADH_ZINC"/>
    <property type="match status" value="1"/>
</dbReference>
<evidence type="ECO:0000256" key="5">
    <source>
        <dbReference type="RuleBase" id="RU361277"/>
    </source>
</evidence>
<dbReference type="AlphaFoldDB" id="A0A2V1K6N4"/>
<evidence type="ECO:0000256" key="1">
    <source>
        <dbReference type="ARBA" id="ARBA00001947"/>
    </source>
</evidence>
<evidence type="ECO:0000256" key="4">
    <source>
        <dbReference type="ARBA" id="ARBA00023002"/>
    </source>
</evidence>
<feature type="domain" description="Alcohol dehydrogenase-like C-terminal" evidence="6">
    <location>
        <begin position="175"/>
        <end position="299"/>
    </location>
</feature>
<dbReference type="InterPro" id="IPR050129">
    <property type="entry name" value="Zn_alcohol_dh"/>
</dbReference>
<evidence type="ECO:0000313" key="9">
    <source>
        <dbReference type="Proteomes" id="UP000245283"/>
    </source>
</evidence>
<dbReference type="OrthoDB" id="9797931at2"/>
<dbReference type="InterPro" id="IPR036291">
    <property type="entry name" value="NAD(P)-bd_dom_sf"/>
</dbReference>
<dbReference type="Pfam" id="PF08240">
    <property type="entry name" value="ADH_N"/>
    <property type="match status" value="1"/>
</dbReference>
<dbReference type="InterPro" id="IPR013154">
    <property type="entry name" value="ADH-like_N"/>
</dbReference>
<dbReference type="Gene3D" id="3.90.180.10">
    <property type="entry name" value="Medium-chain alcohol dehydrogenases, catalytic domain"/>
    <property type="match status" value="1"/>
</dbReference>
<comment type="caution">
    <text evidence="8">The sequence shown here is derived from an EMBL/GenBank/DDBJ whole genome shotgun (WGS) entry which is preliminary data.</text>
</comment>
<evidence type="ECO:0000259" key="6">
    <source>
        <dbReference type="Pfam" id="PF00107"/>
    </source>
</evidence>
<dbReference type="SUPFAM" id="SSF50129">
    <property type="entry name" value="GroES-like"/>
    <property type="match status" value="1"/>
</dbReference>
<dbReference type="Gene3D" id="3.40.50.720">
    <property type="entry name" value="NAD(P)-binding Rossmann-like Domain"/>
    <property type="match status" value="1"/>
</dbReference>
<dbReference type="GO" id="GO:0016491">
    <property type="term" value="F:oxidoreductase activity"/>
    <property type="evidence" value="ECO:0007669"/>
    <property type="project" value="UniProtKB-KW"/>
</dbReference>
<evidence type="ECO:0000256" key="2">
    <source>
        <dbReference type="ARBA" id="ARBA00022723"/>
    </source>
</evidence>
<keyword evidence="9" id="KW-1185">Reference proteome</keyword>